<dbReference type="InterPro" id="IPR027417">
    <property type="entry name" value="P-loop_NTPase"/>
</dbReference>
<dbReference type="GO" id="GO:0016887">
    <property type="term" value="F:ATP hydrolysis activity"/>
    <property type="evidence" value="ECO:0007669"/>
    <property type="project" value="InterPro"/>
</dbReference>
<dbReference type="Proteomes" id="UP000579605">
    <property type="component" value="Unassembled WGS sequence"/>
</dbReference>
<evidence type="ECO:0000256" key="7">
    <source>
        <dbReference type="SAM" id="MobiDB-lite"/>
    </source>
</evidence>
<feature type="transmembrane region" description="Helical" evidence="8">
    <location>
        <begin position="311"/>
        <end position="334"/>
    </location>
</feature>
<reference evidence="11 12" key="1">
    <citation type="submission" date="2020-07" db="EMBL/GenBank/DDBJ databases">
        <title>Sequencing the genomes of 1000 actinobacteria strains.</title>
        <authorList>
            <person name="Klenk H.-P."/>
        </authorList>
    </citation>
    <scope>NUCLEOTIDE SEQUENCE [LARGE SCALE GENOMIC DNA]</scope>
    <source>
        <strain evidence="11 12">DSM 18448</strain>
    </source>
</reference>
<dbReference type="PROSITE" id="PS00211">
    <property type="entry name" value="ABC_TRANSPORTER_1"/>
    <property type="match status" value="1"/>
</dbReference>
<feature type="transmembrane region" description="Helical" evidence="8">
    <location>
        <begin position="90"/>
        <end position="111"/>
    </location>
</feature>
<dbReference type="PROSITE" id="PS50929">
    <property type="entry name" value="ABC_TM1F"/>
    <property type="match status" value="1"/>
</dbReference>
<proteinExistence type="predicted"/>
<dbReference type="SUPFAM" id="SSF52540">
    <property type="entry name" value="P-loop containing nucleoside triphosphate hydrolases"/>
    <property type="match status" value="1"/>
</dbReference>
<evidence type="ECO:0000256" key="8">
    <source>
        <dbReference type="SAM" id="Phobius"/>
    </source>
</evidence>
<keyword evidence="12" id="KW-1185">Reference proteome</keyword>
<accession>A0A852ZJB1</accession>
<dbReference type="Pfam" id="PF00005">
    <property type="entry name" value="ABC_tran"/>
    <property type="match status" value="1"/>
</dbReference>
<dbReference type="RefSeq" id="WP_238341430.1">
    <property type="nucleotide sequence ID" value="NZ_BAAARR010000036.1"/>
</dbReference>
<dbReference type="InterPro" id="IPR003593">
    <property type="entry name" value="AAA+_ATPase"/>
</dbReference>
<protein>
    <submittedName>
        <fullName evidence="11">ATP-binding cassette subfamily B protein</fullName>
    </submittedName>
</protein>
<comment type="caution">
    <text evidence="11">The sequence shown here is derived from an EMBL/GenBank/DDBJ whole genome shotgun (WGS) entry which is preliminary data.</text>
</comment>
<evidence type="ECO:0000256" key="3">
    <source>
        <dbReference type="ARBA" id="ARBA00022741"/>
    </source>
</evidence>
<evidence type="ECO:0000256" key="6">
    <source>
        <dbReference type="ARBA" id="ARBA00023136"/>
    </source>
</evidence>
<keyword evidence="3" id="KW-0547">Nucleotide-binding</keyword>
<dbReference type="InterPro" id="IPR039421">
    <property type="entry name" value="Type_1_exporter"/>
</dbReference>
<comment type="subcellular location">
    <subcellularLocation>
        <location evidence="1">Cell membrane</location>
        <topology evidence="1">Multi-pass membrane protein</topology>
    </subcellularLocation>
</comment>
<dbReference type="Gene3D" id="1.20.1560.10">
    <property type="entry name" value="ABC transporter type 1, transmembrane domain"/>
    <property type="match status" value="1"/>
</dbReference>
<evidence type="ECO:0000313" key="11">
    <source>
        <dbReference type="EMBL" id="NYH93147.1"/>
    </source>
</evidence>
<keyword evidence="5 8" id="KW-1133">Transmembrane helix</keyword>
<dbReference type="GO" id="GO:0005886">
    <property type="term" value="C:plasma membrane"/>
    <property type="evidence" value="ECO:0007669"/>
    <property type="project" value="UniProtKB-SubCell"/>
</dbReference>
<evidence type="ECO:0000259" key="10">
    <source>
        <dbReference type="PROSITE" id="PS50929"/>
    </source>
</evidence>
<dbReference type="PROSITE" id="PS50893">
    <property type="entry name" value="ABC_TRANSPORTER_2"/>
    <property type="match status" value="1"/>
</dbReference>
<dbReference type="SUPFAM" id="SSF90123">
    <property type="entry name" value="ABC transporter transmembrane region"/>
    <property type="match status" value="1"/>
</dbReference>
<dbReference type="AlphaFoldDB" id="A0A852ZJB1"/>
<dbReference type="InterPro" id="IPR011527">
    <property type="entry name" value="ABC1_TM_dom"/>
</dbReference>
<name>A0A852ZJB1_9ACTN</name>
<feature type="compositionally biased region" description="Basic and acidic residues" evidence="7">
    <location>
        <begin position="9"/>
        <end position="26"/>
    </location>
</feature>
<dbReference type="SMART" id="SM00382">
    <property type="entry name" value="AAA"/>
    <property type="match status" value="1"/>
</dbReference>
<dbReference type="InterPro" id="IPR003439">
    <property type="entry name" value="ABC_transporter-like_ATP-bd"/>
</dbReference>
<feature type="region of interest" description="Disordered" evidence="7">
    <location>
        <begin position="1"/>
        <end position="26"/>
    </location>
</feature>
<dbReference type="Gene3D" id="3.40.50.300">
    <property type="entry name" value="P-loop containing nucleotide triphosphate hydrolases"/>
    <property type="match status" value="1"/>
</dbReference>
<evidence type="ECO:0000259" key="9">
    <source>
        <dbReference type="PROSITE" id="PS50893"/>
    </source>
</evidence>
<feature type="transmembrane region" description="Helical" evidence="8">
    <location>
        <begin position="282"/>
        <end position="299"/>
    </location>
</feature>
<dbReference type="GO" id="GO:0015421">
    <property type="term" value="F:ABC-type oligopeptide transporter activity"/>
    <property type="evidence" value="ECO:0007669"/>
    <property type="project" value="TreeGrafter"/>
</dbReference>
<evidence type="ECO:0000256" key="5">
    <source>
        <dbReference type="ARBA" id="ARBA00022989"/>
    </source>
</evidence>
<dbReference type="EMBL" id="JACBZH010000001">
    <property type="protein sequence ID" value="NYH93147.1"/>
    <property type="molecule type" value="Genomic_DNA"/>
</dbReference>
<dbReference type="InterPro" id="IPR036640">
    <property type="entry name" value="ABC1_TM_sf"/>
</dbReference>
<evidence type="ECO:0000313" key="12">
    <source>
        <dbReference type="Proteomes" id="UP000579605"/>
    </source>
</evidence>
<dbReference type="InterPro" id="IPR017871">
    <property type="entry name" value="ABC_transporter-like_CS"/>
</dbReference>
<evidence type="ECO:0000256" key="4">
    <source>
        <dbReference type="ARBA" id="ARBA00022840"/>
    </source>
</evidence>
<evidence type="ECO:0000256" key="1">
    <source>
        <dbReference type="ARBA" id="ARBA00004651"/>
    </source>
</evidence>
<dbReference type="GO" id="GO:0005524">
    <property type="term" value="F:ATP binding"/>
    <property type="evidence" value="ECO:0007669"/>
    <property type="project" value="UniProtKB-KW"/>
</dbReference>
<feature type="domain" description="ABC transmembrane type-1" evidence="10">
    <location>
        <begin position="59"/>
        <end position="321"/>
    </location>
</feature>
<keyword evidence="6 8" id="KW-0472">Membrane</keyword>
<dbReference type="PANTHER" id="PTHR43394">
    <property type="entry name" value="ATP-DEPENDENT PERMEASE MDL1, MITOCHONDRIAL"/>
    <property type="match status" value="1"/>
</dbReference>
<feature type="domain" description="ABC transporter" evidence="9">
    <location>
        <begin position="372"/>
        <end position="619"/>
    </location>
</feature>
<gene>
    <name evidence="11" type="ORF">F4554_005785</name>
</gene>
<feature type="transmembrane region" description="Helical" evidence="8">
    <location>
        <begin position="50"/>
        <end position="70"/>
    </location>
</feature>
<sequence length="625" mass="67932">MSESTQSPEDQKAAEDRKAAEEKKAAERSLPLPEAVRAVRLWAVTAFRAAPLLVVVQCVLSVLQAVTAPAQTYGVKLLVDGLTGRDSGTIGLGTAVILVGFAVSFVGMVVTGPIQDTTAERVAGRVYRDLLDVTVSIPSITHHEDPKVADRLELIREQAWRLGVSFEMLLFLVGIAANTVAVLGLLGSVHPVLLLLPVLGLGRVWSSYRNIRRVQDAVEEVAPRHRMIDRLIEISKDARNGLEVRVFGLRPVLVDRLARLHDEVFDIQATALRKGALLDGTVRAAFGLVYAAAIVWVLARARSGQVSAGDVVLLILVAPQVDQLAGGLAGNVYWMGEILRSFGRYDWLREYAARNSWSDSRTPAPPRLTEGITFRGVGFRYPGSEQATLHDVDLTLPAGSTVALVGENGAGKTTLVKLLARLYDPTTGSIRVDGTDLRDLDPAGWRSRISAGFQDFVKFQFTAREVVGIGDTDRMDDERAVAAAIRRGDAEAVVEKLPRGLETQLGKKFSDGVDLSGGQWQRLALARAFMRERTLVLLLDEPTAALDPEAEHVLFERFAQASRLAAAETGGVTILVSHRFSTVRMADLIVVMADGRVAEVGSHEELVALGGRYAELFQMQARAYR</sequence>
<keyword evidence="2 8" id="KW-0812">Transmembrane</keyword>
<keyword evidence="4 11" id="KW-0067">ATP-binding</keyword>
<dbReference type="Pfam" id="PF00664">
    <property type="entry name" value="ABC_membrane"/>
    <property type="match status" value="1"/>
</dbReference>
<dbReference type="PANTHER" id="PTHR43394:SF1">
    <property type="entry name" value="ATP-BINDING CASSETTE SUB-FAMILY B MEMBER 10, MITOCHONDRIAL"/>
    <property type="match status" value="1"/>
</dbReference>
<organism evidence="11 12">
    <name type="scientific">Actinopolymorpha rutila</name>
    <dbReference type="NCBI Taxonomy" id="446787"/>
    <lineage>
        <taxon>Bacteria</taxon>
        <taxon>Bacillati</taxon>
        <taxon>Actinomycetota</taxon>
        <taxon>Actinomycetes</taxon>
        <taxon>Propionibacteriales</taxon>
        <taxon>Actinopolymorphaceae</taxon>
        <taxon>Actinopolymorpha</taxon>
    </lineage>
</organism>
<evidence type="ECO:0000256" key="2">
    <source>
        <dbReference type="ARBA" id="ARBA00022692"/>
    </source>
</evidence>